<feature type="domain" description="Tf2-1-like SH3-like" evidence="1">
    <location>
        <begin position="3"/>
        <end position="43"/>
    </location>
</feature>
<sequence length="98" mass="11104">MIPKFVGPYELLEDYNNNSFRVNLPSVMKQRGVHPVFHSSLMRIHIPNDDRLFPGRLESQIGEDQSADNEWAINKIIGHKGVAKDAVFEVQWGAGDIT</sequence>
<dbReference type="Proteomes" id="UP000008063">
    <property type="component" value="Unassembled WGS sequence"/>
</dbReference>
<evidence type="ECO:0000313" key="2">
    <source>
        <dbReference type="EMBL" id="EGN94767.1"/>
    </source>
</evidence>
<name>F8QAH7_SERL3</name>
<dbReference type="HOGENOM" id="CLU_132807_2_0_1"/>
<evidence type="ECO:0000259" key="1">
    <source>
        <dbReference type="Pfam" id="PF24626"/>
    </source>
</evidence>
<reference evidence="3" key="1">
    <citation type="journal article" date="2011" name="Science">
        <title>The plant cell wall-decomposing machinery underlies the functional diversity of forest fungi.</title>
        <authorList>
            <person name="Eastwood D.C."/>
            <person name="Floudas D."/>
            <person name="Binder M."/>
            <person name="Majcherczyk A."/>
            <person name="Schneider P."/>
            <person name="Aerts A."/>
            <person name="Asiegbu F.O."/>
            <person name="Baker S.E."/>
            <person name="Barry K."/>
            <person name="Bendiksby M."/>
            <person name="Blumentritt M."/>
            <person name="Coutinho P.M."/>
            <person name="Cullen D."/>
            <person name="de Vries R.P."/>
            <person name="Gathman A."/>
            <person name="Goodell B."/>
            <person name="Henrissat B."/>
            <person name="Ihrmark K."/>
            <person name="Kauserud H."/>
            <person name="Kohler A."/>
            <person name="LaButti K."/>
            <person name="Lapidus A."/>
            <person name="Lavin J.L."/>
            <person name="Lee Y.-H."/>
            <person name="Lindquist E."/>
            <person name="Lilly W."/>
            <person name="Lucas S."/>
            <person name="Morin E."/>
            <person name="Murat C."/>
            <person name="Oguiza J.A."/>
            <person name="Park J."/>
            <person name="Pisabarro A.G."/>
            <person name="Riley R."/>
            <person name="Rosling A."/>
            <person name="Salamov A."/>
            <person name="Schmidt O."/>
            <person name="Schmutz J."/>
            <person name="Skrede I."/>
            <person name="Stenlid J."/>
            <person name="Wiebenga A."/>
            <person name="Xie X."/>
            <person name="Kuees U."/>
            <person name="Hibbett D.S."/>
            <person name="Hoffmeister D."/>
            <person name="Hoegberg N."/>
            <person name="Martin F."/>
            <person name="Grigoriev I.V."/>
            <person name="Watkinson S.C."/>
        </authorList>
    </citation>
    <scope>NUCLEOTIDE SEQUENCE [LARGE SCALE GENOMIC DNA]</scope>
    <source>
        <strain evidence="3">strain S7.3</strain>
    </source>
</reference>
<accession>F8QAH7</accession>
<feature type="non-terminal residue" evidence="2">
    <location>
        <position position="98"/>
    </location>
</feature>
<dbReference type="Pfam" id="PF24626">
    <property type="entry name" value="SH3_Tf2-1"/>
    <property type="match status" value="1"/>
</dbReference>
<dbReference type="OrthoDB" id="3211671at2759"/>
<organism evidence="3">
    <name type="scientific">Serpula lacrymans var. lacrymans (strain S7.3)</name>
    <name type="common">Dry rot fungus</name>
    <dbReference type="NCBI Taxonomy" id="936435"/>
    <lineage>
        <taxon>Eukaryota</taxon>
        <taxon>Fungi</taxon>
        <taxon>Dikarya</taxon>
        <taxon>Basidiomycota</taxon>
        <taxon>Agaricomycotina</taxon>
        <taxon>Agaricomycetes</taxon>
        <taxon>Agaricomycetidae</taxon>
        <taxon>Boletales</taxon>
        <taxon>Coniophorineae</taxon>
        <taxon>Serpulaceae</taxon>
        <taxon>Serpula</taxon>
    </lineage>
</organism>
<keyword evidence="3" id="KW-1185">Reference proteome</keyword>
<dbReference type="InParanoid" id="F8QAH7"/>
<dbReference type="AlphaFoldDB" id="F8QAH7"/>
<proteinExistence type="predicted"/>
<dbReference type="EMBL" id="GL945487">
    <property type="protein sequence ID" value="EGN94767.1"/>
    <property type="molecule type" value="Genomic_DNA"/>
</dbReference>
<protein>
    <recommendedName>
        <fullName evidence="1">Tf2-1-like SH3-like domain-containing protein</fullName>
    </recommendedName>
</protein>
<gene>
    <name evidence="2" type="ORF">SERLA73DRAFT_62057</name>
</gene>
<dbReference type="InterPro" id="IPR056924">
    <property type="entry name" value="SH3_Tf2-1"/>
</dbReference>
<dbReference type="OMA" id="TEWAIDR"/>
<evidence type="ECO:0000313" key="3">
    <source>
        <dbReference type="Proteomes" id="UP000008063"/>
    </source>
</evidence>
<dbReference type="STRING" id="936435.F8QAH7"/>